<evidence type="ECO:0000313" key="2">
    <source>
        <dbReference type="Proteomes" id="UP000006101"/>
    </source>
</evidence>
<dbReference type="EMBL" id="CP003842">
    <property type="protein sequence ID" value="AFS80855.1"/>
    <property type="molecule type" value="Genomic_DNA"/>
</dbReference>
<dbReference type="Proteomes" id="UP000006101">
    <property type="component" value="Chromosome"/>
</dbReference>
<name>K0B7C3_9ARCH</name>
<dbReference type="HOGENOM" id="CLU_1901827_0_0_2"/>
<proteinExistence type="predicted"/>
<keyword evidence="2" id="KW-1185">Reference proteome</keyword>
<sequence>MFPYLNHLQIIGSFHVYSIKIKNFSLFACKFSITLKILISSNKIHLMKIFKIFHNPDTEKYAIYYSVVLVIIIGTVLVQNFGLIHVSPIEGTALFAEGFISLVMLARHSRTKEHFPHHMSKFKQMIQLPFSNA</sequence>
<dbReference type="STRING" id="1229908.NKOR_04845"/>
<evidence type="ECO:0000313" key="1">
    <source>
        <dbReference type="EMBL" id="AFS80855.1"/>
    </source>
</evidence>
<organism evidence="1 2">
    <name type="scientific">Candidatus Nitrosopumilus koreensis AR1</name>
    <dbReference type="NCBI Taxonomy" id="1229908"/>
    <lineage>
        <taxon>Archaea</taxon>
        <taxon>Nitrososphaerota</taxon>
        <taxon>Nitrososphaeria</taxon>
        <taxon>Nitrosopumilales</taxon>
        <taxon>Nitrosopumilaceae</taxon>
        <taxon>Nitrosopumilus</taxon>
    </lineage>
</organism>
<reference evidence="1 2" key="1">
    <citation type="journal article" date="2012" name="J. Bacteriol.">
        <title>Draft Genome Sequence of an Ammonia-Oxidizing Archaeon, "Candidatus Nitrosopumilus koreensis" AR1, from Marine Sediment.</title>
        <authorList>
            <person name="Park S.J."/>
            <person name="Kim J.G."/>
            <person name="Jung M.Y."/>
            <person name="Kim S.J."/>
            <person name="Cha I.T."/>
            <person name="Kwon K."/>
            <person name="Lee J.H."/>
            <person name="Rhee S.K."/>
        </authorList>
    </citation>
    <scope>NUCLEOTIDE SEQUENCE [LARGE SCALE GENOMIC DNA]</scope>
    <source>
        <strain evidence="1 2">AR1</strain>
    </source>
</reference>
<dbReference type="PATRIC" id="fig|1229908.8.peg.1053"/>
<dbReference type="AlphaFoldDB" id="K0B7C3"/>
<accession>K0B7C3</accession>
<gene>
    <name evidence="1" type="ORF">NKOR_04845</name>
</gene>
<protein>
    <submittedName>
        <fullName evidence="1">Uncharacterized protein</fullName>
    </submittedName>
</protein>
<dbReference type="KEGG" id="nkr:NKOR_04845"/>